<dbReference type="AlphaFoldDB" id="M1WNP8"/>
<dbReference type="GO" id="GO:0003677">
    <property type="term" value="F:DNA binding"/>
    <property type="evidence" value="ECO:0007669"/>
    <property type="project" value="InterPro"/>
</dbReference>
<name>M1WNP8_PSEP2</name>
<organism evidence="4 5">
    <name type="scientific">Pseudodesulfovibrio piezophilus (strain DSM 21447 / JCM 15486 / C1TLV30)</name>
    <name type="common">Desulfovibrio piezophilus</name>
    <dbReference type="NCBI Taxonomy" id="1322246"/>
    <lineage>
        <taxon>Bacteria</taxon>
        <taxon>Pseudomonadati</taxon>
        <taxon>Thermodesulfobacteriota</taxon>
        <taxon>Desulfovibrionia</taxon>
        <taxon>Desulfovibrionales</taxon>
        <taxon>Desulfovibrionaceae</taxon>
    </lineage>
</organism>
<dbReference type="InterPro" id="IPR050400">
    <property type="entry name" value="Bact_Cytoskel_RodZ"/>
</dbReference>
<dbReference type="OrthoDB" id="9797543at2"/>
<sequence>MNFEELGLTLKQERERKGLSIAVVMEATKISRTNIVAMESGDRGTLPHPVYAKGFVKSYARYLGLDADELSMIVDREYQDEADGPEEHIYEVSPAAERAFQDGDSLESKRKSVWPLILVAIFLIGVVVLLLMNFKGKDSDDDIASVIQSEQAVSPEKTTMPAPEVEEDQNLQPIQELDEGTEGAEVGELVSQTQNEASQGKAQEQIPPVQEEAQSSLAEVETDATDVSKEVENTVVDSDEMDSGISHEKQKYDHILIIRATTNKGCWIGLWKGDETNMARDFVLKKGEPLRLMFNNPRRIRIGNAAGVTVLYNGKPYPLDNAKGNIQTLRFGME</sequence>
<keyword evidence="2" id="KW-0812">Transmembrane</keyword>
<dbReference type="BioCyc" id="DPIE1322246:BN4_RS02460-MONOMER"/>
<dbReference type="CDD" id="cd00093">
    <property type="entry name" value="HTH_XRE"/>
    <property type="match status" value="1"/>
</dbReference>
<reference evidence="4 5" key="1">
    <citation type="journal article" date="2013" name="PLoS ONE">
        <title>The first genomic and proteomic characterization of a deep-sea sulfate reducer: insights into the piezophilic lifestyle of Desulfovibrio piezophilus.</title>
        <authorList>
            <person name="Pradel N."/>
            <person name="Ji B."/>
            <person name="Gimenez G."/>
            <person name="Talla E."/>
            <person name="Lenoble P."/>
            <person name="Garel M."/>
            <person name="Tamburini C."/>
            <person name="Fourquet P."/>
            <person name="Lebrun R."/>
            <person name="Bertin P."/>
            <person name="Denis Y."/>
            <person name="Pophillat M."/>
            <person name="Barbe V."/>
            <person name="Ollivier B."/>
            <person name="Dolla A."/>
        </authorList>
    </citation>
    <scope>NUCLEOTIDE SEQUENCE [LARGE SCALE GENOMIC DNA]</scope>
    <source>
        <strain evidence="5">DSM 10523 / SB164P1</strain>
    </source>
</reference>
<feature type="region of interest" description="Disordered" evidence="1">
    <location>
        <begin position="150"/>
        <end position="169"/>
    </location>
</feature>
<proteinExistence type="predicted"/>
<feature type="domain" description="HTH cro/C1-type" evidence="3">
    <location>
        <begin position="10"/>
        <end position="70"/>
    </location>
</feature>
<accession>M1WNP8</accession>
<dbReference type="eggNOG" id="COG1426">
    <property type="taxonomic scope" value="Bacteria"/>
</dbReference>
<dbReference type="Pfam" id="PF13413">
    <property type="entry name" value="HTH_25"/>
    <property type="match status" value="1"/>
</dbReference>
<feature type="transmembrane region" description="Helical" evidence="2">
    <location>
        <begin position="113"/>
        <end position="132"/>
    </location>
</feature>
<keyword evidence="2" id="KW-1133">Transmembrane helix</keyword>
<dbReference type="InterPro" id="IPR010982">
    <property type="entry name" value="Lambda_DNA-bd_dom_sf"/>
</dbReference>
<dbReference type="RefSeq" id="WP_015413764.1">
    <property type="nucleotide sequence ID" value="NC_020409.1"/>
</dbReference>
<dbReference type="InterPro" id="IPR025194">
    <property type="entry name" value="RodZ-like_C"/>
</dbReference>
<evidence type="ECO:0000313" key="4">
    <source>
        <dbReference type="EMBL" id="CCH47709.1"/>
    </source>
</evidence>
<reference evidence="5" key="2">
    <citation type="journal article" date="2013" name="Stand. Genomic Sci.">
        <title>Complete genome sequence of Desulfocapsa sulfexigens, a marine deltaproteobacterium specialized in disproportionating inorganic sulfur compounds.</title>
        <authorList>
            <person name="Finster K.W."/>
            <person name="Kjeldsen K.U."/>
            <person name="Kube M."/>
            <person name="Reinhardt R."/>
            <person name="Mussmann M."/>
            <person name="Amann R."/>
            <person name="Schreiber L."/>
        </authorList>
    </citation>
    <scope>NUCLEOTIDE SEQUENCE [LARGE SCALE GENOMIC DNA]</scope>
    <source>
        <strain evidence="5">DSM 10523 / SB164P1</strain>
    </source>
</reference>
<dbReference type="PANTHER" id="PTHR34475:SF1">
    <property type="entry name" value="CYTOSKELETON PROTEIN RODZ"/>
    <property type="match status" value="1"/>
</dbReference>
<evidence type="ECO:0000256" key="1">
    <source>
        <dbReference type="SAM" id="MobiDB-lite"/>
    </source>
</evidence>
<dbReference type="PROSITE" id="PS50943">
    <property type="entry name" value="HTH_CROC1"/>
    <property type="match status" value="1"/>
</dbReference>
<feature type="region of interest" description="Disordered" evidence="1">
    <location>
        <begin position="192"/>
        <end position="226"/>
    </location>
</feature>
<dbReference type="STRING" id="1322246.BN4_10471"/>
<evidence type="ECO:0000259" key="3">
    <source>
        <dbReference type="PROSITE" id="PS50943"/>
    </source>
</evidence>
<keyword evidence="5" id="KW-1185">Reference proteome</keyword>
<feature type="compositionally biased region" description="Polar residues" evidence="1">
    <location>
        <begin position="192"/>
        <end position="202"/>
    </location>
</feature>
<protein>
    <submittedName>
        <fullName evidence="4">Transcriptional regulator, XRE family</fullName>
    </submittedName>
</protein>
<dbReference type="Pfam" id="PF13464">
    <property type="entry name" value="RodZ_C"/>
    <property type="match status" value="1"/>
</dbReference>
<evidence type="ECO:0000313" key="5">
    <source>
        <dbReference type="Proteomes" id="UP000011724"/>
    </source>
</evidence>
<keyword evidence="2" id="KW-0472">Membrane</keyword>
<evidence type="ECO:0000256" key="2">
    <source>
        <dbReference type="SAM" id="Phobius"/>
    </source>
</evidence>
<dbReference type="Proteomes" id="UP000011724">
    <property type="component" value="Chromosome"/>
</dbReference>
<gene>
    <name evidence="4" type="ordered locus">BN4_10471</name>
</gene>
<dbReference type="PANTHER" id="PTHR34475">
    <property type="match status" value="1"/>
</dbReference>
<dbReference type="EMBL" id="FO203427">
    <property type="protein sequence ID" value="CCH47709.1"/>
    <property type="molecule type" value="Genomic_DNA"/>
</dbReference>
<dbReference type="PATRIC" id="fig|879567.3.peg.492"/>
<dbReference type="Gene3D" id="1.10.260.40">
    <property type="entry name" value="lambda repressor-like DNA-binding domains"/>
    <property type="match status" value="1"/>
</dbReference>
<dbReference type="InterPro" id="IPR001387">
    <property type="entry name" value="Cro/C1-type_HTH"/>
</dbReference>
<dbReference type="KEGG" id="dpi:BN4_10471"/>
<dbReference type="SUPFAM" id="SSF47413">
    <property type="entry name" value="lambda repressor-like DNA-binding domains"/>
    <property type="match status" value="1"/>
</dbReference>
<dbReference type="HOGENOM" id="CLU_047530_1_3_7"/>
<dbReference type="SMART" id="SM00530">
    <property type="entry name" value="HTH_XRE"/>
    <property type="match status" value="1"/>
</dbReference>